<dbReference type="InterPro" id="IPR017452">
    <property type="entry name" value="GPCR_Rhodpsn_7TM"/>
</dbReference>
<evidence type="ECO:0000256" key="6">
    <source>
        <dbReference type="ARBA" id="ARBA00023136"/>
    </source>
</evidence>
<keyword evidence="12" id="KW-1185">Reference proteome</keyword>
<comment type="function">
    <text evidence="1">Putative odorant or sperm cell receptor.</text>
</comment>
<dbReference type="PANTHER" id="PTHR48018">
    <property type="entry name" value="OLFACTORY RECEPTOR"/>
    <property type="match status" value="1"/>
</dbReference>
<keyword evidence="6 9" id="KW-0472">Membrane</keyword>
<dbReference type="Gene3D" id="1.20.1070.10">
    <property type="entry name" value="Rhodopsin 7-helix transmembrane proteins"/>
    <property type="match status" value="1"/>
</dbReference>
<dbReference type="InterPro" id="IPR000276">
    <property type="entry name" value="GPCR_Rhodpsn"/>
</dbReference>
<gene>
    <name evidence="11" type="primary">LOC102190341</name>
</gene>
<keyword evidence="5" id="KW-0297">G-protein coupled receptor</keyword>
<reference evidence="11" key="3">
    <citation type="submission" date="2025-09" db="UniProtKB">
        <authorList>
            <consortium name="Ensembl"/>
        </authorList>
    </citation>
    <scope>IDENTIFICATION</scope>
</reference>
<dbReference type="GO" id="GO:0016020">
    <property type="term" value="C:membrane"/>
    <property type="evidence" value="ECO:0007669"/>
    <property type="project" value="UniProtKB-SubCell"/>
</dbReference>
<keyword evidence="4 9" id="KW-1133">Transmembrane helix</keyword>
<keyword evidence="8" id="KW-0807">Transducer</keyword>
<evidence type="ECO:0000313" key="12">
    <source>
        <dbReference type="Proteomes" id="UP000291000"/>
    </source>
</evidence>
<dbReference type="InterPro" id="IPR000725">
    <property type="entry name" value="Olfact_rcpt"/>
</dbReference>
<dbReference type="GeneTree" id="ENSGT01120000271889"/>
<evidence type="ECO:0000256" key="7">
    <source>
        <dbReference type="ARBA" id="ARBA00023170"/>
    </source>
</evidence>
<feature type="transmembrane region" description="Helical" evidence="9">
    <location>
        <begin position="23"/>
        <end position="47"/>
    </location>
</feature>
<evidence type="ECO:0000313" key="11">
    <source>
        <dbReference type="Ensembl" id="ENSCHIP00000018432.1"/>
    </source>
</evidence>
<keyword evidence="3 9" id="KW-0812">Transmembrane</keyword>
<sequence>MPNFTDVTGFILLGLTNHQELQVLFFVVFLVVYMITLIGNIGTIILISITPCTFFLSHLSFVDVWFSCNVTPKMLKNLLSETKLISYVACLVQCYFFRALVLMEVYILAVMAFDPYMATCNPLLYGRKISRTVCAPLISVPYIHGFSVSLICTLWTYGLCFCGNCEVNHIYCADPPLLKIACGGVHIREYTMIVIAGINFTYSHSVVLICYTLIIGRAAHALCRCWTRLSDFTSPQVIFMYLRRSTEESVEQGKMAAVFYTTVIPMLNPMIYSLRDKDAKKAVNKAIVKANLRP</sequence>
<protein>
    <recommendedName>
        <fullName evidence="10">G-protein coupled receptors family 1 profile domain-containing protein</fullName>
    </recommendedName>
</protein>
<dbReference type="GO" id="GO:0004930">
    <property type="term" value="F:G protein-coupled receptor activity"/>
    <property type="evidence" value="ECO:0007669"/>
    <property type="project" value="UniProtKB-KW"/>
</dbReference>
<dbReference type="Pfam" id="PF13853">
    <property type="entry name" value="7tm_4"/>
    <property type="match status" value="1"/>
</dbReference>
<dbReference type="SUPFAM" id="SSF81321">
    <property type="entry name" value="Family A G protein-coupled receptor-like"/>
    <property type="match status" value="1"/>
</dbReference>
<evidence type="ECO:0000259" key="10">
    <source>
        <dbReference type="PROSITE" id="PS50262"/>
    </source>
</evidence>
<evidence type="ECO:0000256" key="1">
    <source>
        <dbReference type="ARBA" id="ARBA00003929"/>
    </source>
</evidence>
<keyword evidence="7" id="KW-0675">Receptor</keyword>
<dbReference type="EMBL" id="LWLT01000015">
    <property type="status" value="NOT_ANNOTATED_CDS"/>
    <property type="molecule type" value="Genomic_DNA"/>
</dbReference>
<dbReference type="GO" id="GO:0004984">
    <property type="term" value="F:olfactory receptor activity"/>
    <property type="evidence" value="ECO:0007669"/>
    <property type="project" value="InterPro"/>
</dbReference>
<feature type="transmembrane region" description="Helical" evidence="9">
    <location>
        <begin position="133"/>
        <end position="157"/>
    </location>
</feature>
<accession>A0A452F276</accession>
<evidence type="ECO:0000256" key="2">
    <source>
        <dbReference type="ARBA" id="ARBA00004141"/>
    </source>
</evidence>
<evidence type="ECO:0000256" key="9">
    <source>
        <dbReference type="SAM" id="Phobius"/>
    </source>
</evidence>
<feature type="domain" description="G-protein coupled receptors family 1 profile" evidence="10">
    <location>
        <begin position="27"/>
        <end position="215"/>
    </location>
</feature>
<organism evidence="11 12">
    <name type="scientific">Capra hircus</name>
    <name type="common">Goat</name>
    <dbReference type="NCBI Taxonomy" id="9925"/>
    <lineage>
        <taxon>Eukaryota</taxon>
        <taxon>Metazoa</taxon>
        <taxon>Chordata</taxon>
        <taxon>Craniata</taxon>
        <taxon>Vertebrata</taxon>
        <taxon>Euteleostomi</taxon>
        <taxon>Mammalia</taxon>
        <taxon>Eutheria</taxon>
        <taxon>Laurasiatheria</taxon>
        <taxon>Artiodactyla</taxon>
        <taxon>Ruminantia</taxon>
        <taxon>Pecora</taxon>
        <taxon>Bovidae</taxon>
        <taxon>Caprinae</taxon>
        <taxon>Capra</taxon>
    </lineage>
</organism>
<dbReference type="PRINTS" id="PR00237">
    <property type="entry name" value="GPCRRHODOPSN"/>
</dbReference>
<reference evidence="11 12" key="1">
    <citation type="submission" date="2016-04" db="EMBL/GenBank/DDBJ databases">
        <title>Polished mammalian reference genomes with single-molecule sequencing and chromosome conformation capture applied to the Capra hircus genome.</title>
        <authorList>
            <person name="Bickhart D.M."/>
            <person name="Koren S."/>
            <person name="Rosen B."/>
            <person name="Hastie A."/>
            <person name="Liachko I."/>
            <person name="Sullivan S.T."/>
            <person name="Burton J."/>
            <person name="Sayre B.L."/>
            <person name="Huson H.J."/>
            <person name="Lee J."/>
            <person name="Lam E."/>
            <person name="Kelley C.M."/>
            <person name="Hutchison J.L."/>
            <person name="Zhou Y."/>
            <person name="Sun J."/>
            <person name="Crisa A."/>
            <person name="Schwartz J.C."/>
            <person name="Hammond J.A."/>
            <person name="Schroeder S.G."/>
            <person name="Liu G.E."/>
            <person name="Dunham M."/>
            <person name="Shendure J."/>
            <person name="Sonstegard T.S."/>
            <person name="Phillippy A.M."/>
            <person name="Van Tassell C.P."/>
            <person name="Smith T.P."/>
        </authorList>
    </citation>
    <scope>NUCLEOTIDE SEQUENCE [LARGE SCALE GENOMIC DNA]</scope>
</reference>
<evidence type="ECO:0000256" key="3">
    <source>
        <dbReference type="ARBA" id="ARBA00022692"/>
    </source>
</evidence>
<feature type="transmembrane region" description="Helical" evidence="9">
    <location>
        <begin position="54"/>
        <end position="72"/>
    </location>
</feature>
<dbReference type="AlphaFoldDB" id="A0A452F276"/>
<feature type="transmembrane region" description="Helical" evidence="9">
    <location>
        <begin position="84"/>
        <end position="113"/>
    </location>
</feature>
<evidence type="ECO:0000256" key="4">
    <source>
        <dbReference type="ARBA" id="ARBA00022989"/>
    </source>
</evidence>
<reference evidence="11" key="2">
    <citation type="submission" date="2025-08" db="UniProtKB">
        <authorList>
            <consortium name="Ensembl"/>
        </authorList>
    </citation>
    <scope>IDENTIFICATION</scope>
</reference>
<comment type="subcellular location">
    <subcellularLocation>
        <location evidence="2">Membrane</location>
        <topology evidence="2">Multi-pass membrane protein</topology>
    </subcellularLocation>
</comment>
<dbReference type="OMA" id="AKFHRCD"/>
<dbReference type="Proteomes" id="UP000291000">
    <property type="component" value="Chromosome 15"/>
</dbReference>
<dbReference type="FunFam" id="1.20.1070.10:FF:000003">
    <property type="entry name" value="Olfactory receptor"/>
    <property type="match status" value="1"/>
</dbReference>
<dbReference type="PROSITE" id="PS50262">
    <property type="entry name" value="G_PROTEIN_RECEP_F1_2"/>
    <property type="match status" value="1"/>
</dbReference>
<dbReference type="PRINTS" id="PR00245">
    <property type="entry name" value="OLFACTORYR"/>
</dbReference>
<proteinExistence type="predicted"/>
<evidence type="ECO:0000256" key="5">
    <source>
        <dbReference type="ARBA" id="ARBA00023040"/>
    </source>
</evidence>
<dbReference type="Ensembl" id="ENSCHIT00000026247.1">
    <property type="protein sequence ID" value="ENSCHIP00000018432.1"/>
    <property type="gene ID" value="ENSCHIG00000017861.1"/>
</dbReference>
<evidence type="ECO:0000256" key="8">
    <source>
        <dbReference type="ARBA" id="ARBA00023224"/>
    </source>
</evidence>
<name>A0A452F276_CAPHI</name>